<feature type="domain" description="DUF4218" evidence="1">
    <location>
        <begin position="1"/>
        <end position="78"/>
    </location>
</feature>
<name>A0AAW2NZ48_9LAMI</name>
<gene>
    <name evidence="2" type="ORF">Sangu_1018200</name>
</gene>
<sequence length="116" mass="13761">MEHPIVHLPYEAHVGGLAQYRWMYPFERFLQDLKMNVKNKAHIEASIVEAYLVEEIGLFTSHYFELQILCKQNKPRRNDELYMNDTRIHRSIFNNLDRASGASKKKWLNGSEQTHN</sequence>
<dbReference type="InterPro" id="IPR025452">
    <property type="entry name" value="DUF4218"/>
</dbReference>
<dbReference type="Pfam" id="PF13960">
    <property type="entry name" value="DUF4218"/>
    <property type="match status" value="1"/>
</dbReference>
<reference evidence="2" key="2">
    <citation type="journal article" date="2024" name="Plant">
        <title>Genomic evolution and insights into agronomic trait innovations of Sesamum species.</title>
        <authorList>
            <person name="Miao H."/>
            <person name="Wang L."/>
            <person name="Qu L."/>
            <person name="Liu H."/>
            <person name="Sun Y."/>
            <person name="Le M."/>
            <person name="Wang Q."/>
            <person name="Wei S."/>
            <person name="Zheng Y."/>
            <person name="Lin W."/>
            <person name="Duan Y."/>
            <person name="Cao H."/>
            <person name="Xiong S."/>
            <person name="Wang X."/>
            <person name="Wei L."/>
            <person name="Li C."/>
            <person name="Ma Q."/>
            <person name="Ju M."/>
            <person name="Zhao R."/>
            <person name="Li G."/>
            <person name="Mu C."/>
            <person name="Tian Q."/>
            <person name="Mei H."/>
            <person name="Zhang T."/>
            <person name="Gao T."/>
            <person name="Zhang H."/>
        </authorList>
    </citation>
    <scope>NUCLEOTIDE SEQUENCE</scope>
    <source>
        <strain evidence="2">G01</strain>
    </source>
</reference>
<evidence type="ECO:0000259" key="1">
    <source>
        <dbReference type="Pfam" id="PF13960"/>
    </source>
</evidence>
<evidence type="ECO:0000313" key="2">
    <source>
        <dbReference type="EMBL" id="KAL0347904.1"/>
    </source>
</evidence>
<dbReference type="EMBL" id="JACGWK010000006">
    <property type="protein sequence ID" value="KAL0347904.1"/>
    <property type="molecule type" value="Genomic_DNA"/>
</dbReference>
<proteinExistence type="predicted"/>
<protein>
    <recommendedName>
        <fullName evidence="1">DUF4218 domain-containing protein</fullName>
    </recommendedName>
</protein>
<dbReference type="PANTHER" id="PTHR48258:SF3">
    <property type="entry name" value="FK506-BINDING PROTEIN 4-LIKE ISOFORM X1"/>
    <property type="match status" value="1"/>
</dbReference>
<dbReference type="AlphaFoldDB" id="A0AAW2NZ48"/>
<comment type="caution">
    <text evidence="2">The sequence shown here is derived from an EMBL/GenBank/DDBJ whole genome shotgun (WGS) entry which is preliminary data.</text>
</comment>
<accession>A0AAW2NZ48</accession>
<dbReference type="PANTHER" id="PTHR48258">
    <property type="entry name" value="DUF4218 DOMAIN-CONTAINING PROTEIN-RELATED"/>
    <property type="match status" value="1"/>
</dbReference>
<reference evidence="2" key="1">
    <citation type="submission" date="2020-06" db="EMBL/GenBank/DDBJ databases">
        <authorList>
            <person name="Li T."/>
            <person name="Hu X."/>
            <person name="Zhang T."/>
            <person name="Song X."/>
            <person name="Zhang H."/>
            <person name="Dai N."/>
            <person name="Sheng W."/>
            <person name="Hou X."/>
            <person name="Wei L."/>
        </authorList>
    </citation>
    <scope>NUCLEOTIDE SEQUENCE</scope>
    <source>
        <strain evidence="2">G01</strain>
        <tissue evidence="2">Leaf</tissue>
    </source>
</reference>
<organism evidence="2">
    <name type="scientific">Sesamum angustifolium</name>
    <dbReference type="NCBI Taxonomy" id="2727405"/>
    <lineage>
        <taxon>Eukaryota</taxon>
        <taxon>Viridiplantae</taxon>
        <taxon>Streptophyta</taxon>
        <taxon>Embryophyta</taxon>
        <taxon>Tracheophyta</taxon>
        <taxon>Spermatophyta</taxon>
        <taxon>Magnoliopsida</taxon>
        <taxon>eudicotyledons</taxon>
        <taxon>Gunneridae</taxon>
        <taxon>Pentapetalae</taxon>
        <taxon>asterids</taxon>
        <taxon>lamiids</taxon>
        <taxon>Lamiales</taxon>
        <taxon>Pedaliaceae</taxon>
        <taxon>Sesamum</taxon>
    </lineage>
</organism>